<dbReference type="VEuPathDB" id="VectorBase:RSAN_048998"/>
<evidence type="ECO:0000313" key="3">
    <source>
        <dbReference type="Proteomes" id="UP000821837"/>
    </source>
</evidence>
<reference evidence="2" key="1">
    <citation type="journal article" date="2020" name="Cell">
        <title>Large-Scale Comparative Analyses of Tick Genomes Elucidate Their Genetic Diversity and Vector Capacities.</title>
        <authorList>
            <consortium name="Tick Genome and Microbiome Consortium (TIGMIC)"/>
            <person name="Jia N."/>
            <person name="Wang J."/>
            <person name="Shi W."/>
            <person name="Du L."/>
            <person name="Sun Y."/>
            <person name="Zhan W."/>
            <person name="Jiang J.F."/>
            <person name="Wang Q."/>
            <person name="Zhang B."/>
            <person name="Ji P."/>
            <person name="Bell-Sakyi L."/>
            <person name="Cui X.M."/>
            <person name="Yuan T.T."/>
            <person name="Jiang B.G."/>
            <person name="Yang W.F."/>
            <person name="Lam T.T."/>
            <person name="Chang Q.C."/>
            <person name="Ding S.J."/>
            <person name="Wang X.J."/>
            <person name="Zhu J.G."/>
            <person name="Ruan X.D."/>
            <person name="Zhao L."/>
            <person name="Wei J.T."/>
            <person name="Ye R.Z."/>
            <person name="Que T.C."/>
            <person name="Du C.H."/>
            <person name="Zhou Y.H."/>
            <person name="Cheng J.X."/>
            <person name="Dai P.F."/>
            <person name="Guo W.B."/>
            <person name="Han X.H."/>
            <person name="Huang E.J."/>
            <person name="Li L.F."/>
            <person name="Wei W."/>
            <person name="Gao Y.C."/>
            <person name="Liu J.Z."/>
            <person name="Shao H.Z."/>
            <person name="Wang X."/>
            <person name="Wang C.C."/>
            <person name="Yang T.C."/>
            <person name="Huo Q.B."/>
            <person name="Li W."/>
            <person name="Chen H.Y."/>
            <person name="Chen S.E."/>
            <person name="Zhou L.G."/>
            <person name="Ni X.B."/>
            <person name="Tian J.H."/>
            <person name="Sheng Y."/>
            <person name="Liu T."/>
            <person name="Pan Y.S."/>
            <person name="Xia L.Y."/>
            <person name="Li J."/>
            <person name="Zhao F."/>
            <person name="Cao W.C."/>
        </authorList>
    </citation>
    <scope>NUCLEOTIDE SEQUENCE</scope>
    <source>
        <strain evidence="2">Rsan-2018</strain>
    </source>
</reference>
<evidence type="ECO:0000313" key="2">
    <source>
        <dbReference type="EMBL" id="KAH7984751.1"/>
    </source>
</evidence>
<dbReference type="Proteomes" id="UP000821837">
    <property type="component" value="Chromosome 1"/>
</dbReference>
<feature type="compositionally biased region" description="Polar residues" evidence="1">
    <location>
        <begin position="37"/>
        <end position="53"/>
    </location>
</feature>
<accession>A0A9D4TC87</accession>
<sequence length="128" mass="13038">MCAARGDAWSSPEKTRPPDVESPLAASLLPDVMGPSNGCQRTYASVTAPGSSEESAELLIDEADSEEAASPTSAREGAPSTSSSPPPGQPEKHPLAASVREPEDAPARAAVAASARKATAQGHYARIS</sequence>
<evidence type="ECO:0000256" key="1">
    <source>
        <dbReference type="SAM" id="MobiDB-lite"/>
    </source>
</evidence>
<feature type="compositionally biased region" description="Low complexity" evidence="1">
    <location>
        <begin position="107"/>
        <end position="120"/>
    </location>
</feature>
<feature type="compositionally biased region" description="Basic and acidic residues" evidence="1">
    <location>
        <begin position="90"/>
        <end position="106"/>
    </location>
</feature>
<feature type="compositionally biased region" description="Acidic residues" evidence="1">
    <location>
        <begin position="54"/>
        <end position="67"/>
    </location>
</feature>
<name>A0A9D4TC87_RHISA</name>
<reference evidence="2" key="2">
    <citation type="submission" date="2021-09" db="EMBL/GenBank/DDBJ databases">
        <authorList>
            <person name="Jia N."/>
            <person name="Wang J."/>
            <person name="Shi W."/>
            <person name="Du L."/>
            <person name="Sun Y."/>
            <person name="Zhan W."/>
            <person name="Jiang J."/>
            <person name="Wang Q."/>
            <person name="Zhang B."/>
            <person name="Ji P."/>
            <person name="Sakyi L.B."/>
            <person name="Cui X."/>
            <person name="Yuan T."/>
            <person name="Jiang B."/>
            <person name="Yang W."/>
            <person name="Lam T.T.-Y."/>
            <person name="Chang Q."/>
            <person name="Ding S."/>
            <person name="Wang X."/>
            <person name="Zhu J."/>
            <person name="Ruan X."/>
            <person name="Zhao L."/>
            <person name="Wei J."/>
            <person name="Que T."/>
            <person name="Du C."/>
            <person name="Cheng J."/>
            <person name="Dai P."/>
            <person name="Han X."/>
            <person name="Huang E."/>
            <person name="Gao Y."/>
            <person name="Liu J."/>
            <person name="Shao H."/>
            <person name="Ye R."/>
            <person name="Li L."/>
            <person name="Wei W."/>
            <person name="Wang X."/>
            <person name="Wang C."/>
            <person name="Huo Q."/>
            <person name="Li W."/>
            <person name="Guo W."/>
            <person name="Chen H."/>
            <person name="Chen S."/>
            <person name="Zhou L."/>
            <person name="Zhou L."/>
            <person name="Ni X."/>
            <person name="Tian J."/>
            <person name="Zhou Y."/>
            <person name="Sheng Y."/>
            <person name="Liu T."/>
            <person name="Pan Y."/>
            <person name="Xia L."/>
            <person name="Li J."/>
            <person name="Zhao F."/>
            <person name="Cao W."/>
        </authorList>
    </citation>
    <scope>NUCLEOTIDE SEQUENCE</scope>
    <source>
        <strain evidence="2">Rsan-2018</strain>
        <tissue evidence="2">Larvae</tissue>
    </source>
</reference>
<dbReference type="EMBL" id="JABSTV010001245">
    <property type="protein sequence ID" value="KAH7984751.1"/>
    <property type="molecule type" value="Genomic_DNA"/>
</dbReference>
<gene>
    <name evidence="2" type="ORF">HPB52_023709</name>
</gene>
<protein>
    <submittedName>
        <fullName evidence="2">Uncharacterized protein</fullName>
    </submittedName>
</protein>
<organism evidence="2 3">
    <name type="scientific">Rhipicephalus sanguineus</name>
    <name type="common">Brown dog tick</name>
    <name type="synonym">Ixodes sanguineus</name>
    <dbReference type="NCBI Taxonomy" id="34632"/>
    <lineage>
        <taxon>Eukaryota</taxon>
        <taxon>Metazoa</taxon>
        <taxon>Ecdysozoa</taxon>
        <taxon>Arthropoda</taxon>
        <taxon>Chelicerata</taxon>
        <taxon>Arachnida</taxon>
        <taxon>Acari</taxon>
        <taxon>Parasitiformes</taxon>
        <taxon>Ixodida</taxon>
        <taxon>Ixodoidea</taxon>
        <taxon>Ixodidae</taxon>
        <taxon>Rhipicephalinae</taxon>
        <taxon>Rhipicephalus</taxon>
        <taxon>Rhipicephalus</taxon>
    </lineage>
</organism>
<keyword evidence="3" id="KW-1185">Reference proteome</keyword>
<comment type="caution">
    <text evidence="2">The sequence shown here is derived from an EMBL/GenBank/DDBJ whole genome shotgun (WGS) entry which is preliminary data.</text>
</comment>
<feature type="region of interest" description="Disordered" evidence="1">
    <location>
        <begin position="1"/>
        <end position="128"/>
    </location>
</feature>
<dbReference type="AlphaFoldDB" id="A0A9D4TC87"/>
<proteinExistence type="predicted"/>